<dbReference type="Proteomes" id="UP000887575">
    <property type="component" value="Unassembled WGS sequence"/>
</dbReference>
<keyword evidence="6" id="KW-0175">Coiled coil</keyword>
<evidence type="ECO:0000256" key="1">
    <source>
        <dbReference type="ARBA" id="ARBA00004123"/>
    </source>
</evidence>
<dbReference type="InterPro" id="IPR047174">
    <property type="entry name" value="BAZ1B"/>
</dbReference>
<feature type="compositionally biased region" description="Acidic residues" evidence="7">
    <location>
        <begin position="1019"/>
        <end position="1028"/>
    </location>
</feature>
<proteinExistence type="predicted"/>
<dbReference type="GO" id="GO:0042393">
    <property type="term" value="F:histone binding"/>
    <property type="evidence" value="ECO:0007669"/>
    <property type="project" value="TreeGrafter"/>
</dbReference>
<dbReference type="WBParaSite" id="MBELARI_LOCUS5492">
    <property type="protein sequence ID" value="MBELARI_LOCUS5492"/>
    <property type="gene ID" value="MBELARI_LOCUS5492"/>
</dbReference>
<dbReference type="PANTHER" id="PTHR46802">
    <property type="entry name" value="TYROSINE-PROTEIN KINASE BAZ1B"/>
    <property type="match status" value="1"/>
</dbReference>
<protein>
    <recommendedName>
        <fullName evidence="8">Zinc finger PHD-type domain-containing protein</fullName>
    </recommendedName>
</protein>
<accession>A0AAF3FI03</accession>
<keyword evidence="3" id="KW-0863">Zinc-finger</keyword>
<keyword evidence="9" id="KW-1185">Reference proteome</keyword>
<reference evidence="10" key="1">
    <citation type="submission" date="2024-02" db="UniProtKB">
        <authorList>
            <consortium name="WormBaseParasite"/>
        </authorList>
    </citation>
    <scope>IDENTIFICATION</scope>
</reference>
<evidence type="ECO:0000256" key="4">
    <source>
        <dbReference type="ARBA" id="ARBA00022833"/>
    </source>
</evidence>
<dbReference type="SUPFAM" id="SSF57903">
    <property type="entry name" value="FYVE/PHD zinc finger"/>
    <property type="match status" value="1"/>
</dbReference>
<evidence type="ECO:0000259" key="8">
    <source>
        <dbReference type="SMART" id="SM00249"/>
    </source>
</evidence>
<dbReference type="Pfam" id="PF00628">
    <property type="entry name" value="PHD"/>
    <property type="match status" value="1"/>
</dbReference>
<keyword evidence="5" id="KW-0539">Nucleus</keyword>
<organism evidence="9 10">
    <name type="scientific">Mesorhabditis belari</name>
    <dbReference type="NCBI Taxonomy" id="2138241"/>
    <lineage>
        <taxon>Eukaryota</taxon>
        <taxon>Metazoa</taxon>
        <taxon>Ecdysozoa</taxon>
        <taxon>Nematoda</taxon>
        <taxon>Chromadorea</taxon>
        <taxon>Rhabditida</taxon>
        <taxon>Rhabditina</taxon>
        <taxon>Rhabditomorpha</taxon>
        <taxon>Rhabditoidea</taxon>
        <taxon>Rhabditidae</taxon>
        <taxon>Mesorhabditinae</taxon>
        <taxon>Mesorhabditis</taxon>
    </lineage>
</organism>
<evidence type="ECO:0000313" key="9">
    <source>
        <dbReference type="Proteomes" id="UP000887575"/>
    </source>
</evidence>
<dbReference type="InterPro" id="IPR011011">
    <property type="entry name" value="Znf_FYVE_PHD"/>
</dbReference>
<dbReference type="GO" id="GO:0090535">
    <property type="term" value="C:WICH complex"/>
    <property type="evidence" value="ECO:0007669"/>
    <property type="project" value="InterPro"/>
</dbReference>
<dbReference type="InterPro" id="IPR001965">
    <property type="entry name" value="Znf_PHD"/>
</dbReference>
<sequence length="1140" mass="130734">MNQRRVLSDFANTMNKEKGLTTPGSVAVGKAKEIDDESLEETRANHSAEFLKMLAEIVHHSDADLDHLVEKACTQMEKNVYEKDYVKLDKADNSRQIVVATKRRGPERFIKVANAQEDEFINQNSVIKLTVRGTKDFRKLIETIAKKNGKYWIVSDKLCREFGIKNKIHPLMLKKSVDTASGKDQADTKRATPRASTDIIMLSDSPTKKKTISKASDESRKKLKEQAASTSTSAAKAKAETKKRQPTKKQKKVEEKEEKNQDKTKKSVKLANDIKKKEKRKSFFNNSAAASIKTGSPFLNPQKRAEKKFEALLGKLRKEFTKGTKDTFIALVNRSAKEITPEQARAIDESLIKYFVMRAHRTSTRKEALSKVSPSKKAAQKAELQANLEKGERHEYMMNLQLLKAHFIEISQREDLSVCIMRLELDNMVSEEESFSNVLALSQAYYSLKRFLDHEHYLGAEFLYTSMKDGFTGFSVGLGLILQSFFAILQQSKSLKMQHFGQRLEHYTIDILSLSEICRSTLIGEIEKQKDGAEDAQLDADDAKDCDSVDKSVVEDLLTRFTSDVEFWSLSLDDQLAIVLLIMDKVLDTDTYNDYIYASASEELKEKSEKEKNKLSRLKEELAAIPIEEEPDYANMERSQTRALERNKKRREELDEKITRCEDNVNDLKAEIQAEQDYRKFAMRNMYFGMDRHFRRYYFFGEQSPNHAVWVHDLGTTAEEVIFKKLALVANDPEHNEEDEDKLKVDPKERWFCLRKAEDITELSVRLNTVGSREKSLKEELGKMEPLINAQKKYEQHRRQIQEKKSGSPINPASSSLEALKDSLTTFANEIFTNRLSSLKESEVFNTRIKTVETMKCTKELLRELVESIQPSAISPVLAGVFASTTFTLPKWIGFLEGANTCSGLSMLLDVVHSRINWESSVNSKRCKKCGRKNNIDEKLLCRKCGTCYHIYCVRPRPENVSLDWLCFGCIPVQPAESENFNLDGLLGRHNRKNSEEFEDCFSTKDLRPIRKRAYIDESDAASSEDEYEPRGPSARTRRKDVKPVSAQQKFIVELYEQIKAKRIYTSLSNLNIPRPSRSHRDEVLSVNGIEKKIDEGSFRYLDEFKQNFKKLLDVARDQLAGRKLEQIDDLEVLLNEVTY</sequence>
<evidence type="ECO:0000256" key="3">
    <source>
        <dbReference type="ARBA" id="ARBA00022771"/>
    </source>
</evidence>
<feature type="region of interest" description="Disordered" evidence="7">
    <location>
        <begin position="178"/>
        <end position="274"/>
    </location>
</feature>
<dbReference type="InterPro" id="IPR019787">
    <property type="entry name" value="Znf_PHD-finger"/>
</dbReference>
<keyword evidence="2" id="KW-0479">Metal-binding</keyword>
<name>A0AAF3FI03_9BILA</name>
<dbReference type="InterPro" id="IPR013083">
    <property type="entry name" value="Znf_RING/FYVE/PHD"/>
</dbReference>
<keyword evidence="4" id="KW-0862">Zinc</keyword>
<feature type="region of interest" description="Disordered" evidence="7">
    <location>
        <begin position="794"/>
        <end position="815"/>
    </location>
</feature>
<dbReference type="AlphaFoldDB" id="A0AAF3FI03"/>
<evidence type="ECO:0000256" key="2">
    <source>
        <dbReference type="ARBA" id="ARBA00022723"/>
    </source>
</evidence>
<dbReference type="GO" id="GO:0008270">
    <property type="term" value="F:zinc ion binding"/>
    <property type="evidence" value="ECO:0007669"/>
    <property type="project" value="UniProtKB-KW"/>
</dbReference>
<feature type="region of interest" description="Disordered" evidence="7">
    <location>
        <begin position="1019"/>
        <end position="1042"/>
    </location>
</feature>
<feature type="compositionally biased region" description="Low complexity" evidence="7">
    <location>
        <begin position="227"/>
        <end position="236"/>
    </location>
</feature>
<feature type="coiled-coil region" evidence="6">
    <location>
        <begin position="598"/>
        <end position="678"/>
    </location>
</feature>
<dbReference type="GO" id="GO:0140801">
    <property type="term" value="F:histone H2AXY142 kinase activity"/>
    <property type="evidence" value="ECO:0007669"/>
    <property type="project" value="InterPro"/>
</dbReference>
<evidence type="ECO:0000256" key="7">
    <source>
        <dbReference type="SAM" id="MobiDB-lite"/>
    </source>
</evidence>
<evidence type="ECO:0000313" key="10">
    <source>
        <dbReference type="WBParaSite" id="MBELARI_LOCUS5492"/>
    </source>
</evidence>
<feature type="compositionally biased region" description="Basic and acidic residues" evidence="7">
    <location>
        <begin position="794"/>
        <end position="806"/>
    </location>
</feature>
<evidence type="ECO:0000256" key="5">
    <source>
        <dbReference type="ARBA" id="ARBA00023242"/>
    </source>
</evidence>
<dbReference type="GO" id="GO:0006974">
    <property type="term" value="P:DNA damage response"/>
    <property type="evidence" value="ECO:0007669"/>
    <property type="project" value="TreeGrafter"/>
</dbReference>
<dbReference type="PANTHER" id="PTHR46802:SF1">
    <property type="entry name" value="TYROSINE-PROTEIN KINASE BAZ1B"/>
    <property type="match status" value="1"/>
</dbReference>
<evidence type="ECO:0000256" key="6">
    <source>
        <dbReference type="SAM" id="Coils"/>
    </source>
</evidence>
<dbReference type="SMART" id="SM00249">
    <property type="entry name" value="PHD"/>
    <property type="match status" value="1"/>
</dbReference>
<dbReference type="Pfam" id="PF15613">
    <property type="entry name" value="WSD"/>
    <property type="match status" value="1"/>
</dbReference>
<dbReference type="InterPro" id="IPR028941">
    <property type="entry name" value="WHIM2_dom"/>
</dbReference>
<dbReference type="Gene3D" id="3.30.40.10">
    <property type="entry name" value="Zinc/RING finger domain, C3HC4 (zinc finger)"/>
    <property type="match status" value="1"/>
</dbReference>
<feature type="compositionally biased region" description="Basic and acidic residues" evidence="7">
    <location>
        <begin position="252"/>
        <end position="265"/>
    </location>
</feature>
<feature type="domain" description="Zinc finger PHD-type" evidence="8">
    <location>
        <begin position="926"/>
        <end position="971"/>
    </location>
</feature>
<comment type="subcellular location">
    <subcellularLocation>
        <location evidence="1">Nucleus</location>
    </subcellularLocation>
</comment>